<organism evidence="1 2">
    <name type="scientific">Legionella cherrii</name>
    <dbReference type="NCBI Taxonomy" id="28084"/>
    <lineage>
        <taxon>Bacteria</taxon>
        <taxon>Pseudomonadati</taxon>
        <taxon>Pseudomonadota</taxon>
        <taxon>Gammaproteobacteria</taxon>
        <taxon>Legionellales</taxon>
        <taxon>Legionellaceae</taxon>
        <taxon>Legionella</taxon>
    </lineage>
</organism>
<evidence type="ECO:0000313" key="2">
    <source>
        <dbReference type="Proteomes" id="UP000277577"/>
    </source>
</evidence>
<gene>
    <name evidence="1" type="ORF">NCTC11976_00654</name>
</gene>
<accession>A0ABY6T407</accession>
<evidence type="ECO:0008006" key="3">
    <source>
        <dbReference type="Google" id="ProtNLM"/>
    </source>
</evidence>
<proteinExistence type="predicted"/>
<protein>
    <recommendedName>
        <fullName evidence="3">Outer membrane protein beta-barrel domain-containing protein</fullName>
    </recommendedName>
</protein>
<reference evidence="1 2" key="1">
    <citation type="submission" date="2018-12" db="EMBL/GenBank/DDBJ databases">
        <authorList>
            <consortium name="Pathogen Informatics"/>
        </authorList>
    </citation>
    <scope>NUCLEOTIDE SEQUENCE [LARGE SCALE GENOMIC DNA]</scope>
    <source>
        <strain evidence="1 2">NCTC11976</strain>
    </source>
</reference>
<dbReference type="EMBL" id="LR134173">
    <property type="protein sequence ID" value="VEB34066.1"/>
    <property type="molecule type" value="Genomic_DNA"/>
</dbReference>
<evidence type="ECO:0000313" key="1">
    <source>
        <dbReference type="EMBL" id="VEB34066.1"/>
    </source>
</evidence>
<dbReference type="Proteomes" id="UP000277577">
    <property type="component" value="Chromosome"/>
</dbReference>
<keyword evidence="2" id="KW-1185">Reference proteome</keyword>
<sequence length="262" mass="29033">MRNQFNLFFSLFFFPYIVYAEADPCKGDNMLLSIINRPSFSDSSCTVPKNTLLIEGGFQNQKLIGIGTQRNGPELSARVGLSNNSEFVITPSNYIHQTRVPFSGTTPLWMGIKYRFYYNKNWIISGEGLFSPPSGNENFGSPHSEATINGMISNKLTNELSWQLQMGISTFSDPLIQGGQQFQSINPIFSVSYTLKNISTYIEFVGQSKTSAHESLGIAGGGGIIFLFNTKTTLDMTFYQRITGKFQGFNNLIGVGATHLFG</sequence>
<name>A0ABY6T407_9GAMM</name>